<name>A0A167AYI9_COLIC</name>
<dbReference type="AlphaFoldDB" id="A0A167AYI9"/>
<accession>A0A167AYI9</accession>
<organism evidence="1 2">
    <name type="scientific">Colletotrichum incanum</name>
    <name type="common">Soybean anthracnose fungus</name>
    <dbReference type="NCBI Taxonomy" id="1573173"/>
    <lineage>
        <taxon>Eukaryota</taxon>
        <taxon>Fungi</taxon>
        <taxon>Dikarya</taxon>
        <taxon>Ascomycota</taxon>
        <taxon>Pezizomycotina</taxon>
        <taxon>Sordariomycetes</taxon>
        <taxon>Hypocreomycetidae</taxon>
        <taxon>Glomerellales</taxon>
        <taxon>Glomerellaceae</taxon>
        <taxon>Colletotrichum</taxon>
        <taxon>Colletotrichum spaethianum species complex</taxon>
    </lineage>
</organism>
<feature type="non-terminal residue" evidence="1">
    <location>
        <position position="1"/>
    </location>
</feature>
<keyword evidence="2" id="KW-1185">Reference proteome</keyword>
<sequence>LNRSSRYRRHPGHGGGVCVMLRSRNKPKVEGSAMDEWAPPVAAAFGSDALPHAWRLRESMREESCGIAGIVGSVVKDILFAI</sequence>
<evidence type="ECO:0000313" key="1">
    <source>
        <dbReference type="EMBL" id="KZL80677.1"/>
    </source>
</evidence>
<evidence type="ECO:0000313" key="2">
    <source>
        <dbReference type="Proteomes" id="UP000076584"/>
    </source>
</evidence>
<protein>
    <submittedName>
        <fullName evidence="1">Uncharacterized protein</fullName>
    </submittedName>
</protein>
<dbReference type="EMBL" id="LFIW01001831">
    <property type="protein sequence ID" value="KZL80677.1"/>
    <property type="molecule type" value="Genomic_DNA"/>
</dbReference>
<comment type="caution">
    <text evidence="1">The sequence shown here is derived from an EMBL/GenBank/DDBJ whole genome shotgun (WGS) entry which is preliminary data.</text>
</comment>
<dbReference type="Proteomes" id="UP000076584">
    <property type="component" value="Unassembled WGS sequence"/>
</dbReference>
<gene>
    <name evidence="1" type="ORF">CI238_09034</name>
</gene>
<proteinExistence type="predicted"/>
<reference evidence="1 2" key="1">
    <citation type="submission" date="2015-06" db="EMBL/GenBank/DDBJ databases">
        <title>Survival trade-offs in plant roots during colonization by closely related pathogenic and mutualistic fungi.</title>
        <authorList>
            <person name="Hacquard S."/>
            <person name="Kracher B."/>
            <person name="Hiruma K."/>
            <person name="Weinman A."/>
            <person name="Muench P."/>
            <person name="Garrido Oter R."/>
            <person name="Ver Loren van Themaat E."/>
            <person name="Dallerey J.-F."/>
            <person name="Damm U."/>
            <person name="Henrissat B."/>
            <person name="Lespinet O."/>
            <person name="Thon M."/>
            <person name="Kemen E."/>
            <person name="McHardy A.C."/>
            <person name="Schulze-Lefert P."/>
            <person name="O'Connell R.J."/>
        </authorList>
    </citation>
    <scope>NUCLEOTIDE SEQUENCE [LARGE SCALE GENOMIC DNA]</scope>
    <source>
        <strain evidence="1 2">MAFF 238704</strain>
    </source>
</reference>